<evidence type="ECO:0000256" key="3">
    <source>
        <dbReference type="ARBA" id="ARBA00022729"/>
    </source>
</evidence>
<keyword evidence="7" id="KW-0325">Glycoprotein</keyword>
<evidence type="ECO:0000256" key="10">
    <source>
        <dbReference type="SAM" id="SignalP"/>
    </source>
</evidence>
<evidence type="ECO:0000256" key="2">
    <source>
        <dbReference type="ARBA" id="ARBA00006235"/>
    </source>
</evidence>
<proteinExistence type="inferred from homology"/>
<dbReference type="GO" id="GO:0005524">
    <property type="term" value="F:ATP binding"/>
    <property type="evidence" value="ECO:0007669"/>
    <property type="project" value="UniProtKB-KW"/>
</dbReference>
<organism evidence="12 13">
    <name type="scientific">Stegodyphus mimosarum</name>
    <name type="common">African social velvet spider</name>
    <dbReference type="NCBI Taxonomy" id="407821"/>
    <lineage>
        <taxon>Eukaryota</taxon>
        <taxon>Metazoa</taxon>
        <taxon>Ecdysozoa</taxon>
        <taxon>Arthropoda</taxon>
        <taxon>Chelicerata</taxon>
        <taxon>Arachnida</taxon>
        <taxon>Araneae</taxon>
        <taxon>Araneomorphae</taxon>
        <taxon>Entelegynae</taxon>
        <taxon>Eresoidea</taxon>
        <taxon>Eresidae</taxon>
        <taxon>Stegodyphus</taxon>
    </lineage>
</organism>
<dbReference type="Gene3D" id="3.40.50.300">
    <property type="entry name" value="P-loop containing nucleotide triphosphate hydrolases"/>
    <property type="match status" value="1"/>
</dbReference>
<dbReference type="Pfam" id="PF06309">
    <property type="entry name" value="Torsin"/>
    <property type="match status" value="1"/>
</dbReference>
<keyword evidence="4 8" id="KW-0547">Nucleotide-binding</keyword>
<dbReference type="InterPro" id="IPR049337">
    <property type="entry name" value="TOR1A_C"/>
</dbReference>
<dbReference type="GO" id="GO:0071218">
    <property type="term" value="P:cellular response to misfolded protein"/>
    <property type="evidence" value="ECO:0007669"/>
    <property type="project" value="TreeGrafter"/>
</dbReference>
<dbReference type="PIRSF" id="PIRSF038079">
    <property type="entry name" value="Torsin_2A"/>
    <property type="match status" value="1"/>
</dbReference>
<feature type="transmembrane region" description="Helical" evidence="9">
    <location>
        <begin position="33"/>
        <end position="51"/>
    </location>
</feature>
<dbReference type="STRING" id="407821.A0A087UDB6"/>
<protein>
    <submittedName>
        <fullName evidence="12">Torsin-1B</fullName>
    </submittedName>
</protein>
<evidence type="ECO:0000256" key="6">
    <source>
        <dbReference type="ARBA" id="ARBA00022840"/>
    </source>
</evidence>
<dbReference type="Proteomes" id="UP000054359">
    <property type="component" value="Unassembled WGS sequence"/>
</dbReference>
<keyword evidence="9" id="KW-0812">Transmembrane</keyword>
<name>A0A087UDB6_STEMI</name>
<keyword evidence="5" id="KW-0256">Endoplasmic reticulum</keyword>
<dbReference type="InterPro" id="IPR001270">
    <property type="entry name" value="ClpA/B"/>
</dbReference>
<dbReference type="OrthoDB" id="19623at2759"/>
<reference evidence="12 13" key="1">
    <citation type="submission" date="2013-11" db="EMBL/GenBank/DDBJ databases">
        <title>Genome sequencing of Stegodyphus mimosarum.</title>
        <authorList>
            <person name="Bechsgaard J."/>
        </authorList>
    </citation>
    <scope>NUCLEOTIDE SEQUENCE [LARGE SCALE GENOMIC DNA]</scope>
</reference>
<evidence type="ECO:0000256" key="8">
    <source>
        <dbReference type="PIRSR" id="PIRSR038079-1"/>
    </source>
</evidence>
<feature type="binding site" evidence="8">
    <location>
        <begin position="110"/>
        <end position="117"/>
    </location>
    <ligand>
        <name>ATP</name>
        <dbReference type="ChEBI" id="CHEBI:30616"/>
    </ligand>
</feature>
<dbReference type="SUPFAM" id="SSF52540">
    <property type="entry name" value="P-loop containing nucleoside triphosphate hydrolases"/>
    <property type="match status" value="1"/>
</dbReference>
<evidence type="ECO:0000256" key="9">
    <source>
        <dbReference type="SAM" id="Phobius"/>
    </source>
</evidence>
<comment type="subcellular location">
    <subcellularLocation>
        <location evidence="1">Endoplasmic reticulum lumen</location>
    </subcellularLocation>
</comment>
<dbReference type="AlphaFoldDB" id="A0A087UDB6"/>
<sequence length="337" mass="38486">MKMYQVLINCLIFIVICLNVSQCVVEPITALATFGGFAGFAGFVGFTYFYCKYEECCDKNWIAVDLNALESELHSKLFGQHLVQFVIPKAIAGHVKKKNPPKALVLSFHGWTGTGKNFVSDIIASTLFKKGLESQYVHKYIGPLHFPHKQDILKYKDRLRKEIPEFTKHCEKSLFIFDEVDKIPTGVLDVLTPFLDYHDFVDGVDYRKSIFIFLSNSGGSNITKIATQFWAEGKEREMISIKDMERLISSGAYNEIGGMHRSEIVRKQLIDIYVPFLPLEKKHVKQCIESELLSRKLKVDYESVNIIANQLLYEPPDIELFSTSGCKKISQKVDIYI</sequence>
<evidence type="ECO:0000256" key="1">
    <source>
        <dbReference type="ARBA" id="ARBA00004319"/>
    </source>
</evidence>
<dbReference type="InterPro" id="IPR010448">
    <property type="entry name" value="Torsin"/>
</dbReference>
<evidence type="ECO:0000256" key="4">
    <source>
        <dbReference type="ARBA" id="ARBA00022741"/>
    </source>
</evidence>
<dbReference type="OMA" id="VARDMIY"/>
<dbReference type="FunFam" id="3.40.50.300:FF:002276">
    <property type="entry name" value="Torsin, putative"/>
    <property type="match status" value="1"/>
</dbReference>
<feature type="chain" id="PRO_5001830508" evidence="10">
    <location>
        <begin position="26"/>
        <end position="337"/>
    </location>
</feature>
<evidence type="ECO:0000313" key="13">
    <source>
        <dbReference type="Proteomes" id="UP000054359"/>
    </source>
</evidence>
<dbReference type="InterPro" id="IPR017378">
    <property type="entry name" value="Torsin_1/2"/>
</dbReference>
<dbReference type="PANTHER" id="PTHR10760:SF2">
    <property type="entry name" value="LD13476P-RELATED"/>
    <property type="match status" value="1"/>
</dbReference>
<feature type="non-terminal residue" evidence="12">
    <location>
        <position position="337"/>
    </location>
</feature>
<evidence type="ECO:0000256" key="5">
    <source>
        <dbReference type="ARBA" id="ARBA00022824"/>
    </source>
</evidence>
<evidence type="ECO:0000256" key="7">
    <source>
        <dbReference type="ARBA" id="ARBA00023180"/>
    </source>
</evidence>
<gene>
    <name evidence="12" type="ORF">X975_22895</name>
</gene>
<dbReference type="InterPro" id="IPR027417">
    <property type="entry name" value="P-loop_NTPase"/>
</dbReference>
<evidence type="ECO:0000313" key="12">
    <source>
        <dbReference type="EMBL" id="KFM75355.1"/>
    </source>
</evidence>
<accession>A0A087UDB6</accession>
<keyword evidence="9" id="KW-1133">Transmembrane helix</keyword>
<dbReference type="PANTHER" id="PTHR10760">
    <property type="entry name" value="TORSIN"/>
    <property type="match status" value="1"/>
</dbReference>
<keyword evidence="3 10" id="KW-0732">Signal</keyword>
<feature type="signal peptide" evidence="10">
    <location>
        <begin position="1"/>
        <end position="25"/>
    </location>
</feature>
<dbReference type="GO" id="GO:0016887">
    <property type="term" value="F:ATP hydrolysis activity"/>
    <property type="evidence" value="ECO:0007669"/>
    <property type="project" value="InterPro"/>
</dbReference>
<keyword evidence="9" id="KW-0472">Membrane</keyword>
<dbReference type="PRINTS" id="PR00300">
    <property type="entry name" value="CLPPROTEASEA"/>
</dbReference>
<evidence type="ECO:0000259" key="11">
    <source>
        <dbReference type="Pfam" id="PF21376"/>
    </source>
</evidence>
<dbReference type="EMBL" id="KK119315">
    <property type="protein sequence ID" value="KFM75355.1"/>
    <property type="molecule type" value="Genomic_DNA"/>
</dbReference>
<dbReference type="GO" id="GO:0005788">
    <property type="term" value="C:endoplasmic reticulum lumen"/>
    <property type="evidence" value="ECO:0007669"/>
    <property type="project" value="UniProtKB-SubCell"/>
</dbReference>
<feature type="domain" description="Torsin-1A C-terminal" evidence="11">
    <location>
        <begin position="279"/>
        <end position="336"/>
    </location>
</feature>
<keyword evidence="13" id="KW-1185">Reference proteome</keyword>
<comment type="similarity">
    <text evidence="2">Belongs to the ClpA/ClpB family. Torsin subfamily.</text>
</comment>
<dbReference type="Pfam" id="PF21376">
    <property type="entry name" value="TOR1A_C"/>
    <property type="match status" value="1"/>
</dbReference>
<keyword evidence="6 8" id="KW-0067">ATP-binding</keyword>